<reference evidence="2 3" key="1">
    <citation type="submission" date="2017-03" db="EMBL/GenBank/DDBJ databases">
        <title>Widespread Adenine N6-methylation of Active Genes in Fungi.</title>
        <authorList>
            <consortium name="DOE Joint Genome Institute"/>
            <person name="Mondo S.J."/>
            <person name="Dannebaum R.O."/>
            <person name="Kuo R.C."/>
            <person name="Louie K.B."/>
            <person name="Bewick A.J."/>
            <person name="Labutti K."/>
            <person name="Haridas S."/>
            <person name="Kuo A."/>
            <person name="Salamov A."/>
            <person name="Ahrendt S.R."/>
            <person name="Lau R."/>
            <person name="Bowen B.P."/>
            <person name="Lipzen A."/>
            <person name="Sullivan W."/>
            <person name="Andreopoulos W.B."/>
            <person name="Clum A."/>
            <person name="Lindquist E."/>
            <person name="Daum C."/>
            <person name="Northen T.R."/>
            <person name="Ramamoorthy G."/>
            <person name="Schmitz R.J."/>
            <person name="Gryganskyi A."/>
            <person name="Culley D."/>
            <person name="Magnuson J."/>
            <person name="James T.Y."/>
            <person name="O'Malley M.A."/>
            <person name="Stajich J.E."/>
            <person name="Spatafora J.W."/>
            <person name="Visel A."/>
            <person name="Grigoriev I.V."/>
        </authorList>
    </citation>
    <scope>NUCLEOTIDE SEQUENCE [LARGE SCALE GENOMIC DNA]</scope>
    <source>
        <strain evidence="2 3">NRRL Y-17943</strain>
    </source>
</reference>
<comment type="caution">
    <text evidence="2">The sequence shown here is derived from an EMBL/GenBank/DDBJ whole genome shotgun (WGS) entry which is preliminary data.</text>
</comment>
<feature type="region of interest" description="Disordered" evidence="1">
    <location>
        <begin position="283"/>
        <end position="351"/>
    </location>
</feature>
<feature type="region of interest" description="Disordered" evidence="1">
    <location>
        <begin position="159"/>
        <end position="178"/>
    </location>
</feature>
<gene>
    <name evidence="2" type="ORF">BD324DRAFT_649036</name>
</gene>
<proteinExistence type="predicted"/>
<dbReference type="RefSeq" id="XP_021872800.1">
    <property type="nucleotide sequence ID" value="XM_022017926.1"/>
</dbReference>
<sequence>MTPSSSDFSSQRSYISPISSLASRLRRAASNLSDEAFSGQSSCAAARLAFDSDYASDLARSARSFTHSVLSSSPSSRICHFLENLSSDSSRDEGLDLNREHRDLLRVGAAGEVLTDLTSSGRLDTVDHLHGYLDSLNDTLSTQPDDDRLIGALRSRLPSYHSHTPGSPPPSYSAVESSALTSSTVPMSSLCPPSSAHHRVISDIAWTRADLRGATWATSQPRRANVSSIAELESAPVYMVAQPVQTSLARSVKANSTTNLSYPRQVSIISAELPSVMPSPRRVAAPSQYSLGPPLSRVFSGRQPSRKSASSAAIASSGLEPRPPRKNKMTRISLNPCPTPGWPSNPSHDHVTTRWSADSYPAVPALRPGPKRTPHPSQTISTIANAINDLSCNTPSHLLLRAQAEMTRSSDRVGSAVRLAMTTDALSRIPSSPLVSILSLARASRRLNESFRDGSAIQEMMCSASGQSLNGFYRAAELLKGLGSRQVRPAELDDLITRLQEYRDRLRGSR</sequence>
<accession>A0A1Y1UN46</accession>
<dbReference type="InParanoid" id="A0A1Y1UN46"/>
<dbReference type="AlphaFoldDB" id="A0A1Y1UN46"/>
<feature type="compositionally biased region" description="Low complexity" evidence="1">
    <location>
        <begin position="308"/>
        <end position="317"/>
    </location>
</feature>
<name>A0A1Y1UN46_9TREE</name>
<evidence type="ECO:0000313" key="2">
    <source>
        <dbReference type="EMBL" id="ORX38937.1"/>
    </source>
</evidence>
<dbReference type="Proteomes" id="UP000193218">
    <property type="component" value="Unassembled WGS sequence"/>
</dbReference>
<dbReference type="GeneID" id="33559735"/>
<protein>
    <submittedName>
        <fullName evidence="2">Uncharacterized protein</fullName>
    </submittedName>
</protein>
<organism evidence="2 3">
    <name type="scientific">Kockovaella imperatae</name>
    <dbReference type="NCBI Taxonomy" id="4999"/>
    <lineage>
        <taxon>Eukaryota</taxon>
        <taxon>Fungi</taxon>
        <taxon>Dikarya</taxon>
        <taxon>Basidiomycota</taxon>
        <taxon>Agaricomycotina</taxon>
        <taxon>Tremellomycetes</taxon>
        <taxon>Tremellales</taxon>
        <taxon>Cuniculitremaceae</taxon>
        <taxon>Kockovaella</taxon>
    </lineage>
</organism>
<evidence type="ECO:0000256" key="1">
    <source>
        <dbReference type="SAM" id="MobiDB-lite"/>
    </source>
</evidence>
<dbReference type="EMBL" id="NBSH01000003">
    <property type="protein sequence ID" value="ORX38937.1"/>
    <property type="molecule type" value="Genomic_DNA"/>
</dbReference>
<keyword evidence="3" id="KW-1185">Reference proteome</keyword>
<evidence type="ECO:0000313" key="3">
    <source>
        <dbReference type="Proteomes" id="UP000193218"/>
    </source>
</evidence>